<evidence type="ECO:0000313" key="1">
    <source>
        <dbReference type="EMBL" id="MDT0643823.1"/>
    </source>
</evidence>
<sequence length="89" mass="10472">MRNWEDRYRLQLPAYEELKTLNLKLSDFSNGTKNYNNEKFKAVVLSIQGDYSRFSDFSLEVEKVAFTDSRLLELLSHGKPKLCNCIFMI</sequence>
<reference evidence="1 2" key="1">
    <citation type="submission" date="2023-09" db="EMBL/GenBank/DDBJ databases">
        <authorList>
            <person name="Rey-Velasco X."/>
        </authorList>
    </citation>
    <scope>NUCLEOTIDE SEQUENCE [LARGE SCALE GENOMIC DNA]</scope>
    <source>
        <strain evidence="1 2">F363</strain>
    </source>
</reference>
<name>A0ABU3CBV9_9FLAO</name>
<dbReference type="Proteomes" id="UP001262889">
    <property type="component" value="Unassembled WGS sequence"/>
</dbReference>
<accession>A0ABU3CBV9</accession>
<dbReference type="RefSeq" id="WP_311535443.1">
    <property type="nucleotide sequence ID" value="NZ_JAVRHQ010000017.1"/>
</dbReference>
<evidence type="ECO:0000313" key="2">
    <source>
        <dbReference type="Proteomes" id="UP001262889"/>
    </source>
</evidence>
<protein>
    <submittedName>
        <fullName evidence="1">Uncharacterized protein</fullName>
    </submittedName>
</protein>
<gene>
    <name evidence="1" type="ORF">RM553_13365</name>
</gene>
<dbReference type="EMBL" id="JAVRHQ010000017">
    <property type="protein sequence ID" value="MDT0643823.1"/>
    <property type="molecule type" value="Genomic_DNA"/>
</dbReference>
<organism evidence="1 2">
    <name type="scientific">Autumnicola tepida</name>
    <dbReference type="NCBI Taxonomy" id="3075595"/>
    <lineage>
        <taxon>Bacteria</taxon>
        <taxon>Pseudomonadati</taxon>
        <taxon>Bacteroidota</taxon>
        <taxon>Flavobacteriia</taxon>
        <taxon>Flavobacteriales</taxon>
        <taxon>Flavobacteriaceae</taxon>
        <taxon>Autumnicola</taxon>
    </lineage>
</organism>
<keyword evidence="2" id="KW-1185">Reference proteome</keyword>
<proteinExistence type="predicted"/>
<comment type="caution">
    <text evidence="1">The sequence shown here is derived from an EMBL/GenBank/DDBJ whole genome shotgun (WGS) entry which is preliminary data.</text>
</comment>